<reference evidence="2" key="1">
    <citation type="submission" date="2020-04" db="EMBL/GenBank/DDBJ databases">
        <authorList>
            <person name="Chiriac C."/>
            <person name="Salcher M."/>
            <person name="Ghai R."/>
            <person name="Kavagutti S V."/>
        </authorList>
    </citation>
    <scope>NUCLEOTIDE SEQUENCE</scope>
</reference>
<accession>A0A6J5MYI7</accession>
<feature type="region of interest" description="Disordered" evidence="1">
    <location>
        <begin position="28"/>
        <end position="55"/>
    </location>
</feature>
<organism evidence="2">
    <name type="scientific">uncultured Caudovirales phage</name>
    <dbReference type="NCBI Taxonomy" id="2100421"/>
    <lineage>
        <taxon>Viruses</taxon>
        <taxon>Duplodnaviria</taxon>
        <taxon>Heunggongvirae</taxon>
        <taxon>Uroviricota</taxon>
        <taxon>Caudoviricetes</taxon>
        <taxon>Peduoviridae</taxon>
        <taxon>Maltschvirus</taxon>
        <taxon>Maltschvirus maltsch</taxon>
    </lineage>
</organism>
<protein>
    <submittedName>
        <fullName evidence="2">Uncharacterized protein</fullName>
    </submittedName>
</protein>
<sequence>MCTPQLIEAAAAAKAAQQINPQAGPVMASGGPAAVPGQNMGPASDSYQPSITELRDPISPGWVNAIQGVAGLFPPDGPRVQHMMESNIQQMPPRQVIPTLPMPTQKPMQPMRSPTVGELLGIPPGSVPGI</sequence>
<name>A0A6J5MYI7_9CAUD</name>
<proteinExistence type="predicted"/>
<gene>
    <name evidence="2" type="ORF">UFOVP549_30</name>
</gene>
<evidence type="ECO:0000256" key="1">
    <source>
        <dbReference type="SAM" id="MobiDB-lite"/>
    </source>
</evidence>
<feature type="region of interest" description="Disordered" evidence="1">
    <location>
        <begin position="90"/>
        <end position="110"/>
    </location>
</feature>
<evidence type="ECO:0000313" key="2">
    <source>
        <dbReference type="EMBL" id="CAB4150040.1"/>
    </source>
</evidence>
<dbReference type="EMBL" id="LR796534">
    <property type="protein sequence ID" value="CAB4150040.1"/>
    <property type="molecule type" value="Genomic_DNA"/>
</dbReference>